<gene>
    <name evidence="3" type="ORF">JCR33_08035</name>
</gene>
<evidence type="ECO:0000256" key="1">
    <source>
        <dbReference type="PIRSR" id="PIRSR039004-1"/>
    </source>
</evidence>
<dbReference type="EMBL" id="JAEKJA010000005">
    <property type="protein sequence ID" value="MBJ3775629.1"/>
    <property type="molecule type" value="Genomic_DNA"/>
</dbReference>
<keyword evidence="1" id="KW-0479">Metal-binding</keyword>
<feature type="binding site" evidence="1">
    <location>
        <position position="77"/>
    </location>
    <ligand>
        <name>Zn(2+)</name>
        <dbReference type="ChEBI" id="CHEBI:29105"/>
        <label>1</label>
    </ligand>
</feature>
<evidence type="ECO:0000313" key="4">
    <source>
        <dbReference type="Proteomes" id="UP000609531"/>
    </source>
</evidence>
<name>A0A934IQ94_9HYPH</name>
<dbReference type="NCBIfam" id="NF006689">
    <property type="entry name" value="PRK09237.1"/>
    <property type="match status" value="1"/>
</dbReference>
<dbReference type="SUPFAM" id="SSF51338">
    <property type="entry name" value="Composite domain of metallo-dependent hydrolases"/>
    <property type="match status" value="1"/>
</dbReference>
<evidence type="ECO:0000256" key="2">
    <source>
        <dbReference type="PIRSR" id="PIRSR039004-2"/>
    </source>
</evidence>
<dbReference type="Gene3D" id="2.30.40.10">
    <property type="entry name" value="Urease, subunit C, domain 1"/>
    <property type="match status" value="1"/>
</dbReference>
<feature type="modified residue" description="N6-carboxylysine" evidence="2">
    <location>
        <position position="176"/>
    </location>
</feature>
<dbReference type="PIRSF" id="PIRSF039004">
    <property type="entry name" value="ADE_EF_0837"/>
    <property type="match status" value="1"/>
</dbReference>
<sequence length="440" mass="46054">MATGSEPSAPITAVPGKIDLVITGGRVIDPANDIDGVMDVAIADGKIAAVGPNIHAPGAETIDATGAIVTPGLIDTHAHIFEHVSGDFGLNADLVGVRSGVTTLVDQGGASALTIEGFRQFIANQSTSRVLSFISAYLAGGLLGHRYVDLYGPTGINVDAVVKAARENADMVRGIKAHAEPGGYSRWGLESLKLAKQAGRELGLPVYVHLGTLWPEKDGATVDAAQILNEVVPLLDEGDILAHPFTRYPSGIVAPDGSIHPLVYEALERGVVMDVGRGAHFSFENAKAVVGAGLLPYTIGADLHGYNIRSADGGRWYKGMFTETDIVADEEDASPFATPFGLHHAMSELMAVGVSLHDVIKMTTSNAAKLLRLEDEIGALSPGMDADVSIFTVVPGEWHLVDANGVEQVAKELLRSDMAIRKGTPIAVDSPILPAFAKAA</sequence>
<feature type="binding site" description="via carbamate group" evidence="1">
    <location>
        <position position="176"/>
    </location>
    <ligand>
        <name>Zn(2+)</name>
        <dbReference type="ChEBI" id="CHEBI:29105"/>
        <label>1</label>
    </ligand>
</feature>
<feature type="binding site" evidence="1">
    <location>
        <position position="209"/>
    </location>
    <ligand>
        <name>Zn(2+)</name>
        <dbReference type="ChEBI" id="CHEBI:29105"/>
        <label>2</label>
    </ligand>
</feature>
<keyword evidence="1" id="KW-0862">Zinc</keyword>
<organism evidence="3 4">
    <name type="scientific">Acuticoccus mangrovi</name>
    <dbReference type="NCBI Taxonomy" id="2796142"/>
    <lineage>
        <taxon>Bacteria</taxon>
        <taxon>Pseudomonadati</taxon>
        <taxon>Pseudomonadota</taxon>
        <taxon>Alphaproteobacteria</taxon>
        <taxon>Hyphomicrobiales</taxon>
        <taxon>Amorphaceae</taxon>
        <taxon>Acuticoccus</taxon>
    </lineage>
</organism>
<dbReference type="Pfam" id="PF22647">
    <property type="entry name" value="EF_0837-like_N"/>
    <property type="match status" value="1"/>
</dbReference>
<dbReference type="PANTHER" id="PTHR42717">
    <property type="entry name" value="DIHYDROOROTASE-RELATED"/>
    <property type="match status" value="1"/>
</dbReference>
<dbReference type="InterPro" id="IPR011059">
    <property type="entry name" value="Metal-dep_hydrolase_composite"/>
</dbReference>
<dbReference type="GO" id="GO:0016810">
    <property type="term" value="F:hydrolase activity, acting on carbon-nitrogen (but not peptide) bonds"/>
    <property type="evidence" value="ECO:0007669"/>
    <property type="project" value="InterPro"/>
</dbReference>
<feature type="binding site" evidence="1">
    <location>
        <position position="243"/>
    </location>
    <ligand>
        <name>Zn(2+)</name>
        <dbReference type="ChEBI" id="CHEBI:29105"/>
        <label>2</label>
    </ligand>
</feature>
<dbReference type="GO" id="GO:0019213">
    <property type="term" value="F:deacetylase activity"/>
    <property type="evidence" value="ECO:0007669"/>
    <property type="project" value="InterPro"/>
</dbReference>
<dbReference type="Proteomes" id="UP000609531">
    <property type="component" value="Unassembled WGS sequence"/>
</dbReference>
<comment type="caution">
    <text evidence="3">The sequence shown here is derived from an EMBL/GenBank/DDBJ whole genome shotgun (WGS) entry which is preliminary data.</text>
</comment>
<proteinExistence type="predicted"/>
<dbReference type="InterPro" id="IPR032466">
    <property type="entry name" value="Metal_Hydrolase"/>
</dbReference>
<dbReference type="InterPro" id="IPR020043">
    <property type="entry name" value="Deacetylase_Atu3266-like"/>
</dbReference>
<feature type="binding site" evidence="1">
    <location>
        <position position="79"/>
    </location>
    <ligand>
        <name>Zn(2+)</name>
        <dbReference type="ChEBI" id="CHEBI:29105"/>
        <label>1</label>
    </ligand>
</feature>
<dbReference type="PANTHER" id="PTHR42717:SF1">
    <property type="entry name" value="IMIDAZOLONEPROPIONASE AND RELATED AMIDOHYDROLASES"/>
    <property type="match status" value="1"/>
</dbReference>
<protein>
    <submittedName>
        <fullName evidence="3">Amidohydrolase/deacetylase family metallohydrolase</fullName>
    </submittedName>
</protein>
<dbReference type="SUPFAM" id="SSF51556">
    <property type="entry name" value="Metallo-dependent hydrolases"/>
    <property type="match status" value="1"/>
</dbReference>
<evidence type="ECO:0000313" key="3">
    <source>
        <dbReference type="EMBL" id="MBJ3775629.1"/>
    </source>
</evidence>
<feature type="binding site" description="via carbamate group" evidence="1">
    <location>
        <position position="176"/>
    </location>
    <ligand>
        <name>Zn(2+)</name>
        <dbReference type="ChEBI" id="CHEBI:29105"/>
        <label>2</label>
    </ligand>
</feature>
<dbReference type="AlphaFoldDB" id="A0A934IQ94"/>
<dbReference type="GO" id="GO:0046872">
    <property type="term" value="F:metal ion binding"/>
    <property type="evidence" value="ECO:0007669"/>
    <property type="project" value="UniProtKB-KW"/>
</dbReference>
<dbReference type="RefSeq" id="WP_198881508.1">
    <property type="nucleotide sequence ID" value="NZ_JAEKJA010000005.1"/>
</dbReference>
<keyword evidence="4" id="KW-1185">Reference proteome</keyword>
<dbReference type="Gene3D" id="3.20.20.140">
    <property type="entry name" value="Metal-dependent hydrolases"/>
    <property type="match status" value="1"/>
</dbReference>
<accession>A0A934IQ94</accession>
<feature type="binding site" evidence="1">
    <location>
        <position position="302"/>
    </location>
    <ligand>
        <name>Zn(2+)</name>
        <dbReference type="ChEBI" id="CHEBI:29105"/>
        <label>1</label>
    </ligand>
</feature>
<reference evidence="3" key="1">
    <citation type="submission" date="2020-12" db="EMBL/GenBank/DDBJ databases">
        <title>Bacterial taxonomy.</title>
        <authorList>
            <person name="Pan X."/>
        </authorList>
    </citation>
    <scope>NUCLEOTIDE SEQUENCE</scope>
    <source>
        <strain evidence="3">B2012</strain>
    </source>
</reference>